<dbReference type="PROSITE" id="PS51746">
    <property type="entry name" value="PPM_2"/>
    <property type="match status" value="1"/>
</dbReference>
<evidence type="ECO:0000259" key="3">
    <source>
        <dbReference type="PROSITE" id="PS51746"/>
    </source>
</evidence>
<dbReference type="InterPro" id="IPR001932">
    <property type="entry name" value="PPM-type_phosphatase-like_dom"/>
</dbReference>
<dbReference type="GO" id="GO:0004722">
    <property type="term" value="F:protein serine/threonine phosphatase activity"/>
    <property type="evidence" value="ECO:0007669"/>
    <property type="project" value="InterPro"/>
</dbReference>
<comment type="caution">
    <text evidence="4">The sequence shown here is derived from an EMBL/GenBank/DDBJ whole genome shotgun (WGS) entry which is preliminary data.</text>
</comment>
<dbReference type="CDD" id="cd00143">
    <property type="entry name" value="PP2Cc"/>
    <property type="match status" value="1"/>
</dbReference>
<dbReference type="Proteomes" id="UP000292346">
    <property type="component" value="Unassembled WGS sequence"/>
</dbReference>
<keyword evidence="5" id="KW-1185">Reference proteome</keyword>
<dbReference type="SUPFAM" id="SSF81606">
    <property type="entry name" value="PP2C-like"/>
    <property type="match status" value="1"/>
</dbReference>
<dbReference type="RefSeq" id="WP_131336850.1">
    <property type="nucleotide sequence ID" value="NZ_SJJZ01000001.1"/>
</dbReference>
<dbReference type="PANTHER" id="PTHR47992">
    <property type="entry name" value="PROTEIN PHOSPHATASE"/>
    <property type="match status" value="1"/>
</dbReference>
<sequence length="470" mass="49571">MTLSLDYATLSDVGRVRRNNEDSAYAGPHLLLLADGMGGAAAGEVASAAAVQVIRRLDTAEISGEDMIEALAGAVHRANERLSELVEEDPEREGMGSTVTALMFDGKRLGLAHLGDSRAYRLRDGQLYQLSHDHTFVQSLVDEGRISQEEAFTHPHRNLILRVLDGRPDSDPDLEMLDVQAGDRLMLCSDGLPDYVSDEVIAASMASGTPDSVVVDLITHALEAGSNDNVTVLVADVVETEPASGVQPQLVGAAAELAQGSTGRGEPTVVVRTSGGDGHGGGGHGGGLDPEELRYAPRPPKRFAWLRRIAVLLVVLGLIGGGGWFAYSWTQKQYYVGTDGDYVAIFKGIEADLPGLSLSKVYERQTLQVDKLPTYSREQVEANIQADNLPGARSIVAELQHTAAECAAKPTTTPKPSTPVPSSKPPVSKPPVSTPPVSKPPVSSPPASTAPTGTASPSTPVDPDDCDGVR</sequence>
<feature type="compositionally biased region" description="Pro residues" evidence="1">
    <location>
        <begin position="416"/>
        <end position="444"/>
    </location>
</feature>
<evidence type="ECO:0000256" key="2">
    <source>
        <dbReference type="SAM" id="Phobius"/>
    </source>
</evidence>
<dbReference type="AlphaFoldDB" id="A0A4R0HP78"/>
<keyword evidence="2" id="KW-0812">Transmembrane</keyword>
<name>A0A4R0HP78_9ACTN</name>
<dbReference type="EMBL" id="SJJZ01000001">
    <property type="protein sequence ID" value="TCC11834.1"/>
    <property type="molecule type" value="Genomic_DNA"/>
</dbReference>
<accession>A0A4R0HP78</accession>
<dbReference type="SMART" id="SM00331">
    <property type="entry name" value="PP2C_SIG"/>
    <property type="match status" value="1"/>
</dbReference>
<dbReference type="Gene3D" id="3.60.40.10">
    <property type="entry name" value="PPM-type phosphatase domain"/>
    <property type="match status" value="1"/>
</dbReference>
<dbReference type="OrthoDB" id="9801841at2"/>
<dbReference type="InterPro" id="IPR015655">
    <property type="entry name" value="PP2C"/>
</dbReference>
<proteinExistence type="predicted"/>
<evidence type="ECO:0000256" key="1">
    <source>
        <dbReference type="SAM" id="MobiDB-lite"/>
    </source>
</evidence>
<feature type="domain" description="PPM-type phosphatase" evidence="3">
    <location>
        <begin position="6"/>
        <end position="237"/>
    </location>
</feature>
<evidence type="ECO:0000313" key="5">
    <source>
        <dbReference type="Proteomes" id="UP000292346"/>
    </source>
</evidence>
<feature type="region of interest" description="Disordered" evidence="1">
    <location>
        <begin position="407"/>
        <end position="470"/>
    </location>
</feature>
<feature type="transmembrane region" description="Helical" evidence="2">
    <location>
        <begin position="309"/>
        <end position="329"/>
    </location>
</feature>
<keyword evidence="2" id="KW-0472">Membrane</keyword>
<reference evidence="4 5" key="1">
    <citation type="submission" date="2019-02" db="EMBL/GenBank/DDBJ databases">
        <title>Kribbella capetownensis sp. nov. and Kribbella speibonae sp. nov., isolated from soil.</title>
        <authorList>
            <person name="Curtis S.M."/>
            <person name="Norton I."/>
            <person name="Everest G.J."/>
            <person name="Meyers P.R."/>
        </authorList>
    </citation>
    <scope>NUCLEOTIDE SEQUENCE [LARGE SCALE GENOMIC DNA]</scope>
    <source>
        <strain evidence="4 5">KCTC 29219</strain>
    </source>
</reference>
<feature type="compositionally biased region" description="Low complexity" evidence="1">
    <location>
        <begin position="445"/>
        <end position="459"/>
    </location>
</feature>
<dbReference type="InterPro" id="IPR036457">
    <property type="entry name" value="PPM-type-like_dom_sf"/>
</dbReference>
<gene>
    <name evidence="4" type="ORF">E0H45_11500</name>
</gene>
<dbReference type="Pfam" id="PF13672">
    <property type="entry name" value="PP2C_2"/>
    <property type="match status" value="1"/>
</dbReference>
<organism evidence="4 5">
    <name type="scientific">Kribbella soli</name>
    <dbReference type="NCBI Taxonomy" id="1124743"/>
    <lineage>
        <taxon>Bacteria</taxon>
        <taxon>Bacillati</taxon>
        <taxon>Actinomycetota</taxon>
        <taxon>Actinomycetes</taxon>
        <taxon>Propionibacteriales</taxon>
        <taxon>Kribbellaceae</taxon>
        <taxon>Kribbella</taxon>
    </lineage>
</organism>
<keyword evidence="2" id="KW-1133">Transmembrane helix</keyword>
<dbReference type="SMART" id="SM00332">
    <property type="entry name" value="PP2Cc"/>
    <property type="match status" value="1"/>
</dbReference>
<evidence type="ECO:0000313" key="4">
    <source>
        <dbReference type="EMBL" id="TCC11834.1"/>
    </source>
</evidence>
<protein>
    <submittedName>
        <fullName evidence="4">Serine/threonine-protein phosphatase</fullName>
    </submittedName>
</protein>